<gene>
    <name evidence="2" type="ORF">BDZ94DRAFT_1378540</name>
</gene>
<keyword evidence="3" id="KW-1185">Reference proteome</keyword>
<evidence type="ECO:0000313" key="2">
    <source>
        <dbReference type="EMBL" id="KAF9460086.1"/>
    </source>
</evidence>
<reference evidence="2" key="1">
    <citation type="submission" date="2020-11" db="EMBL/GenBank/DDBJ databases">
        <authorList>
            <consortium name="DOE Joint Genome Institute"/>
            <person name="Ahrendt S."/>
            <person name="Riley R."/>
            <person name="Andreopoulos W."/>
            <person name="Labutti K."/>
            <person name="Pangilinan J."/>
            <person name="Ruiz-Duenas F.J."/>
            <person name="Barrasa J.M."/>
            <person name="Sanchez-Garcia M."/>
            <person name="Camarero S."/>
            <person name="Miyauchi S."/>
            <person name="Serrano A."/>
            <person name="Linde D."/>
            <person name="Babiker R."/>
            <person name="Drula E."/>
            <person name="Ayuso-Fernandez I."/>
            <person name="Pacheco R."/>
            <person name="Padilla G."/>
            <person name="Ferreira P."/>
            <person name="Barriuso J."/>
            <person name="Kellner H."/>
            <person name="Castanera R."/>
            <person name="Alfaro M."/>
            <person name="Ramirez L."/>
            <person name="Pisabarro A.G."/>
            <person name="Kuo A."/>
            <person name="Tritt A."/>
            <person name="Lipzen A."/>
            <person name="He G."/>
            <person name="Yan M."/>
            <person name="Ng V."/>
            <person name="Cullen D."/>
            <person name="Martin F."/>
            <person name="Rosso M.-N."/>
            <person name="Henrissat B."/>
            <person name="Hibbett D."/>
            <person name="Martinez A.T."/>
            <person name="Grigoriev I.V."/>
        </authorList>
    </citation>
    <scope>NUCLEOTIDE SEQUENCE</scope>
    <source>
        <strain evidence="2">CBS 247.69</strain>
    </source>
</reference>
<keyword evidence="1" id="KW-0812">Transmembrane</keyword>
<dbReference type="AlphaFoldDB" id="A0A9P6CBZ2"/>
<keyword evidence="1" id="KW-1133">Transmembrane helix</keyword>
<keyword evidence="1" id="KW-0472">Membrane</keyword>
<proteinExistence type="predicted"/>
<feature type="transmembrane region" description="Helical" evidence="1">
    <location>
        <begin position="26"/>
        <end position="45"/>
    </location>
</feature>
<accession>A0A9P6CBZ2</accession>
<dbReference type="Proteomes" id="UP000807353">
    <property type="component" value="Unassembled WGS sequence"/>
</dbReference>
<dbReference type="OrthoDB" id="3038503at2759"/>
<feature type="transmembrane region" description="Helical" evidence="1">
    <location>
        <begin position="57"/>
        <end position="77"/>
    </location>
</feature>
<protein>
    <submittedName>
        <fullName evidence="2">Uncharacterized protein</fullName>
    </submittedName>
</protein>
<sequence length="138" mass="16015">MVCYVVGAFLPYNIQEHTHPKFQSGLIFALQTSPTIAIAEAMLILRVYTVFQRNKLILAFLTIIWIVQVSLMIYFLIMIFDSVVASFLTFVVFGTNVVWTIAGFIIHYKFKKVKLSRNRTNADNVFIYYYDDDWAPDP</sequence>
<comment type="caution">
    <text evidence="2">The sequence shown here is derived from an EMBL/GenBank/DDBJ whole genome shotgun (WGS) entry which is preliminary data.</text>
</comment>
<evidence type="ECO:0000256" key="1">
    <source>
        <dbReference type="SAM" id="Phobius"/>
    </source>
</evidence>
<evidence type="ECO:0000313" key="3">
    <source>
        <dbReference type="Proteomes" id="UP000807353"/>
    </source>
</evidence>
<feature type="transmembrane region" description="Helical" evidence="1">
    <location>
        <begin position="83"/>
        <end position="108"/>
    </location>
</feature>
<dbReference type="EMBL" id="MU150305">
    <property type="protein sequence ID" value="KAF9460086.1"/>
    <property type="molecule type" value="Genomic_DNA"/>
</dbReference>
<name>A0A9P6CBZ2_9AGAR</name>
<organism evidence="2 3">
    <name type="scientific">Collybia nuda</name>
    <dbReference type="NCBI Taxonomy" id="64659"/>
    <lineage>
        <taxon>Eukaryota</taxon>
        <taxon>Fungi</taxon>
        <taxon>Dikarya</taxon>
        <taxon>Basidiomycota</taxon>
        <taxon>Agaricomycotina</taxon>
        <taxon>Agaricomycetes</taxon>
        <taxon>Agaricomycetidae</taxon>
        <taxon>Agaricales</taxon>
        <taxon>Tricholomatineae</taxon>
        <taxon>Clitocybaceae</taxon>
        <taxon>Collybia</taxon>
    </lineage>
</organism>